<feature type="compositionally biased region" description="Basic and acidic residues" evidence="12">
    <location>
        <begin position="343"/>
        <end position="353"/>
    </location>
</feature>
<evidence type="ECO:0000256" key="3">
    <source>
        <dbReference type="ARBA" id="ARBA00008926"/>
    </source>
</evidence>
<feature type="region of interest" description="Disordered" evidence="12">
    <location>
        <begin position="121"/>
        <end position="148"/>
    </location>
</feature>
<evidence type="ECO:0000256" key="11">
    <source>
        <dbReference type="ARBA" id="ARBA00023242"/>
    </source>
</evidence>
<keyword evidence="7" id="KW-0509">mRNA transport</keyword>
<protein>
    <recommendedName>
        <fullName evidence="4">Nuclear pore complex protein Nup98-Nup96</fullName>
    </recommendedName>
</protein>
<evidence type="ECO:0000256" key="8">
    <source>
        <dbReference type="ARBA" id="ARBA00022927"/>
    </source>
</evidence>
<keyword evidence="5" id="KW-0813">Transport</keyword>
<evidence type="ECO:0000313" key="16">
    <source>
        <dbReference type="Proteomes" id="UP000597762"/>
    </source>
</evidence>
<dbReference type="PANTHER" id="PTHR23198">
    <property type="entry name" value="NUCLEOPORIN"/>
    <property type="match status" value="1"/>
</dbReference>
<dbReference type="PANTHER" id="PTHR23198:SF6">
    <property type="entry name" value="NUCLEAR PORE COMPLEX PROTEIN NUP98-NUP96"/>
    <property type="match status" value="1"/>
</dbReference>
<keyword evidence="13" id="KW-0472">Membrane</keyword>
<dbReference type="GO" id="GO:0000973">
    <property type="term" value="P:post-transcriptional tethering of RNA polymerase II gene DNA at nuclear periphery"/>
    <property type="evidence" value="ECO:0007669"/>
    <property type="project" value="TreeGrafter"/>
</dbReference>
<dbReference type="Gene3D" id="3.30.1610.10">
    <property type="entry name" value="Peptidase S59, nucleoporin"/>
    <property type="match status" value="1"/>
</dbReference>
<evidence type="ECO:0000256" key="2">
    <source>
        <dbReference type="ARBA" id="ARBA00004620"/>
    </source>
</evidence>
<evidence type="ECO:0000256" key="6">
    <source>
        <dbReference type="ARBA" id="ARBA00022813"/>
    </source>
</evidence>
<feature type="region of interest" description="Disordered" evidence="12">
    <location>
        <begin position="315"/>
        <end position="366"/>
    </location>
</feature>
<evidence type="ECO:0000313" key="15">
    <source>
        <dbReference type="EMBL" id="CAE1284534.1"/>
    </source>
</evidence>
<reference evidence="15" key="1">
    <citation type="submission" date="2021-01" db="EMBL/GenBank/DDBJ databases">
        <authorList>
            <person name="Li R."/>
            <person name="Bekaert M."/>
        </authorList>
    </citation>
    <scope>NUCLEOTIDE SEQUENCE</scope>
    <source>
        <strain evidence="15">Farmed</strain>
    </source>
</reference>
<feature type="compositionally biased region" description="Polar residues" evidence="12">
    <location>
        <begin position="354"/>
        <end position="366"/>
    </location>
</feature>
<name>A0A812CW87_ACAPH</name>
<evidence type="ECO:0000256" key="4">
    <source>
        <dbReference type="ARBA" id="ARBA00013472"/>
    </source>
</evidence>
<dbReference type="GO" id="GO:0044614">
    <property type="term" value="C:nuclear pore cytoplasmic filaments"/>
    <property type="evidence" value="ECO:0007669"/>
    <property type="project" value="TreeGrafter"/>
</dbReference>
<comment type="similarity">
    <text evidence="3">Belongs to the nucleoporin GLFG family.</text>
</comment>
<dbReference type="Proteomes" id="UP000597762">
    <property type="component" value="Unassembled WGS sequence"/>
</dbReference>
<keyword evidence="9" id="KW-0811">Translocation</keyword>
<feature type="compositionally biased region" description="Polar residues" evidence="12">
    <location>
        <begin position="315"/>
        <end position="332"/>
    </location>
</feature>
<dbReference type="FunFam" id="3.30.1610.10:FF:000001">
    <property type="entry name" value="Nuclear pore complex protein Nup98-Nup96"/>
    <property type="match status" value="1"/>
</dbReference>
<dbReference type="OrthoDB" id="3797628at2759"/>
<feature type="domain" description="Peptidase S59" evidence="14">
    <location>
        <begin position="153"/>
        <end position="295"/>
    </location>
</feature>
<keyword evidence="10" id="KW-0906">Nuclear pore complex</keyword>
<evidence type="ECO:0000256" key="9">
    <source>
        <dbReference type="ARBA" id="ARBA00023010"/>
    </source>
</evidence>
<evidence type="ECO:0000256" key="1">
    <source>
        <dbReference type="ARBA" id="ARBA00004567"/>
    </source>
</evidence>
<dbReference type="EMBL" id="CAHIKZ030002293">
    <property type="protein sequence ID" value="CAE1284534.1"/>
    <property type="molecule type" value="Genomic_DNA"/>
</dbReference>
<keyword evidence="13" id="KW-1133">Transmembrane helix</keyword>
<dbReference type="GO" id="GO:0051028">
    <property type="term" value="P:mRNA transport"/>
    <property type="evidence" value="ECO:0007669"/>
    <property type="project" value="UniProtKB-KW"/>
</dbReference>
<comment type="subcellular location">
    <subcellularLocation>
        <location evidence="2">Nucleus membrane</location>
        <topology evidence="2">Peripheral membrane protein</topology>
        <orientation evidence="2">Nucleoplasmic side</orientation>
    </subcellularLocation>
    <subcellularLocation>
        <location evidence="1">Nucleus</location>
        <location evidence="1">Nuclear pore complex</location>
    </subcellularLocation>
</comment>
<dbReference type="InterPro" id="IPR037665">
    <property type="entry name" value="Nucleoporin_S59-like"/>
</dbReference>
<organism evidence="15 16">
    <name type="scientific">Acanthosepion pharaonis</name>
    <name type="common">Pharaoh cuttlefish</name>
    <name type="synonym">Sepia pharaonis</name>
    <dbReference type="NCBI Taxonomy" id="158019"/>
    <lineage>
        <taxon>Eukaryota</taxon>
        <taxon>Metazoa</taxon>
        <taxon>Spiralia</taxon>
        <taxon>Lophotrochozoa</taxon>
        <taxon>Mollusca</taxon>
        <taxon>Cephalopoda</taxon>
        <taxon>Coleoidea</taxon>
        <taxon>Decapodiformes</taxon>
        <taxon>Sepiida</taxon>
        <taxon>Sepiina</taxon>
        <taxon>Sepiidae</taxon>
        <taxon>Acanthosepion</taxon>
    </lineage>
</organism>
<dbReference type="Pfam" id="PF12110">
    <property type="entry name" value="Nup96"/>
    <property type="match status" value="1"/>
</dbReference>
<gene>
    <name evidence="15" type="ORF">SPHA_44809</name>
</gene>
<keyword evidence="6" id="KW-0068">Autocatalytic cleavage</keyword>
<dbReference type="GO" id="GO:0034398">
    <property type="term" value="P:telomere tethering at nuclear periphery"/>
    <property type="evidence" value="ECO:0007669"/>
    <property type="project" value="TreeGrafter"/>
</dbReference>
<evidence type="ECO:0000256" key="5">
    <source>
        <dbReference type="ARBA" id="ARBA00022448"/>
    </source>
</evidence>
<dbReference type="Pfam" id="PF04096">
    <property type="entry name" value="Nucleoporin2"/>
    <property type="match status" value="1"/>
</dbReference>
<sequence>MAKVKPKSLLPLISGKKTQMFDGLDDEDDFGFNSDDFTPKKNIKKLVIKNSGSASKVISKIQDKNIINNNNDSSLLQSPSLNESGMLRRGKVDENPFVELFDQSVSLDKNLELSSITVDSCPDEAQDSLSKPDGESEGPPAPPPHPANIVLTRPGYYTLPSLEELADFVDENGNCFVKDFTIGREGYGSVFFPGMTNITGMNFDEIVHFRKKEVTVYPDDLKKPEIGLGLNKKAEITLDCVWPIDKTSRSPIKSSERLKMMRYEEKLENTTLRIGGTFLDYRPETGSWVFEVKHFSKYGLKDDSDEEEINANESKLKSVQQQNLSVQKQIPSVTPPGMPGNDLTKEHGSDQKQPETTNGEDNLKSSAETIETRDELAAEDDAEMPDIFSTDYSADEALYVSESKNDKSSELFSHSLAVGLGVSSSNMQTMKASLFLTETDEPLGKDVEDRMETSHNEGHMLKLLNKTARKSSLSISGKSVKHCRLTKDVSLGIHKSPLPRPQSDVIQILRFQPVNTYPKVVGMRIKQPIPVIKESCMYKMRSLVDASFFMGHSFRVGWGPTWTFVHSGMPVGNATDPAQEKFSILTGMEKKVSVNTDWKVNLEKLNVSEFLTSKNPVVINQHKWMLENQLDHSSCVTENECPYFSPVSGTESLNIYAAMAEQDEENMSSLPDYEQVHHMRRCWDICVALWGNPIEFPSQVNDKTSYEYHQMRREAISRWISETEANAINSEIESNSFQKDGHLKSIMSYLSGRQVTEACASAQKAGDNYLSMLLAQAGGVNKSCKQLIEQQLDNFNTYGVGEFISHERLKILSLLAGKMVLKIGNQTINVCEGMNWRRALGLHLWYQCEPTSLIVEAVQMYDEAQIGNNIHGKYAKPPVPVYLEDDTNDLDEHSKIYDTCYHLLKLYANDAHSLEQTLSPTTSTVNHLDYRLSWHLSEVLESLGYRHLSLYQKECIHVSFAAQLESIGIWEWAIFVLAHLEDSKRREAAIKDCLGRHIRISSNEEYLSREQFIINRLGIPPKWVHHAKAIKAGYQIMPPEEAWHLLKSHNWNKAHKVILRHLAADAIINENHNYLEKYLLELAPAERNSKILDWTTGGAVYLNYINLCKTLQELKKQEATISQLEKLWPEVTSLCSKINHLSSCNPKDRLCQSEMSKNAANILRTLLMLKAQNDVNTEITSILAPHICNLEMPDDYMAQEILISPFSPNFSLLTISFFFFLSIYLSIYLCYLTLLLTKNEPSHLFLQPFFLSLSHTQTHKRTHSLVFILL</sequence>
<dbReference type="PROSITE" id="PS51434">
    <property type="entry name" value="NUP_C"/>
    <property type="match status" value="1"/>
</dbReference>
<comment type="caution">
    <text evidence="15">The sequence shown here is derived from an EMBL/GenBank/DDBJ whole genome shotgun (WGS) entry which is preliminary data.</text>
</comment>
<evidence type="ECO:0000259" key="14">
    <source>
        <dbReference type="PROSITE" id="PS51434"/>
    </source>
</evidence>
<keyword evidence="8" id="KW-0653">Protein transport</keyword>
<dbReference type="GO" id="GO:0006405">
    <property type="term" value="P:RNA export from nucleus"/>
    <property type="evidence" value="ECO:0007669"/>
    <property type="project" value="TreeGrafter"/>
</dbReference>
<dbReference type="GO" id="GO:0031965">
    <property type="term" value="C:nuclear membrane"/>
    <property type="evidence" value="ECO:0007669"/>
    <property type="project" value="UniProtKB-SubCell"/>
</dbReference>
<dbReference type="InterPro" id="IPR007230">
    <property type="entry name" value="Nup98_auto-Pept-S59_dom"/>
</dbReference>
<keyword evidence="16" id="KW-1185">Reference proteome</keyword>
<accession>A0A812CW87</accession>
<proteinExistence type="inferred from homology"/>
<dbReference type="Gene3D" id="1.25.40.690">
    <property type="match status" value="1"/>
</dbReference>
<evidence type="ECO:0000256" key="7">
    <source>
        <dbReference type="ARBA" id="ARBA00022816"/>
    </source>
</evidence>
<dbReference type="SUPFAM" id="SSF82215">
    <property type="entry name" value="C-terminal autoproteolytic domain of nucleoporin nup98"/>
    <property type="match status" value="1"/>
</dbReference>
<evidence type="ECO:0000256" key="10">
    <source>
        <dbReference type="ARBA" id="ARBA00023132"/>
    </source>
</evidence>
<dbReference type="GO" id="GO:0008139">
    <property type="term" value="F:nuclear localization sequence binding"/>
    <property type="evidence" value="ECO:0007669"/>
    <property type="project" value="TreeGrafter"/>
</dbReference>
<feature type="transmembrane region" description="Helical" evidence="13">
    <location>
        <begin position="1210"/>
        <end position="1236"/>
    </location>
</feature>
<evidence type="ECO:0000256" key="13">
    <source>
        <dbReference type="SAM" id="Phobius"/>
    </source>
</evidence>
<dbReference type="GO" id="GO:0003723">
    <property type="term" value="F:RNA binding"/>
    <property type="evidence" value="ECO:0007669"/>
    <property type="project" value="TreeGrafter"/>
</dbReference>
<dbReference type="InterPro" id="IPR036903">
    <property type="entry name" value="Nup98_auto-Pept-S59_dom_sf"/>
</dbReference>
<dbReference type="InterPro" id="IPR021967">
    <property type="entry name" value="Nup98_C"/>
</dbReference>
<dbReference type="AlphaFoldDB" id="A0A812CW87"/>
<evidence type="ECO:0000256" key="12">
    <source>
        <dbReference type="SAM" id="MobiDB-lite"/>
    </source>
</evidence>
<dbReference type="GO" id="GO:0006606">
    <property type="term" value="P:protein import into nucleus"/>
    <property type="evidence" value="ECO:0007669"/>
    <property type="project" value="TreeGrafter"/>
</dbReference>
<keyword evidence="11" id="KW-0539">Nucleus</keyword>
<dbReference type="GO" id="GO:0017056">
    <property type="term" value="F:structural constituent of nuclear pore"/>
    <property type="evidence" value="ECO:0007669"/>
    <property type="project" value="InterPro"/>
</dbReference>
<keyword evidence="13" id="KW-0812">Transmembrane</keyword>